<dbReference type="EMBL" id="DRIH01000033">
    <property type="protein sequence ID" value="HEC67390.1"/>
    <property type="molecule type" value="Genomic_DNA"/>
</dbReference>
<dbReference type="GO" id="GO:0003677">
    <property type="term" value="F:DNA binding"/>
    <property type="evidence" value="ECO:0007669"/>
    <property type="project" value="UniProtKB-KW"/>
</dbReference>
<dbReference type="PANTHER" id="PTHR38431:SF1">
    <property type="entry name" value="BLL2305 PROTEIN"/>
    <property type="match status" value="1"/>
</dbReference>
<name>A0A7C1ZE15_DESA2</name>
<dbReference type="InterPro" id="IPR036388">
    <property type="entry name" value="WH-like_DNA-bd_sf"/>
</dbReference>
<sequence length="66" mass="7773">MKEKILTVKDLAQYLKMDEHTVYRLARKGVLPGVKIGGEWRFKKNLIDKWIEEGSLKNIKDKSKEK</sequence>
<dbReference type="Pfam" id="PF12728">
    <property type="entry name" value="HTH_17"/>
    <property type="match status" value="1"/>
</dbReference>
<dbReference type="AlphaFoldDB" id="A0A7C1ZE15"/>
<gene>
    <name evidence="3" type="ORF">ENI35_01025</name>
    <name evidence="2" type="ORF">ENJ03_00575</name>
</gene>
<dbReference type="PANTHER" id="PTHR38431">
    <property type="entry name" value="BLL2305 PROTEIN"/>
    <property type="match status" value="1"/>
</dbReference>
<dbReference type="EMBL" id="DRKW01000033">
    <property type="protein sequence ID" value="HEB73701.1"/>
    <property type="molecule type" value="Genomic_DNA"/>
</dbReference>
<dbReference type="InterPro" id="IPR010093">
    <property type="entry name" value="SinI_DNA-bd"/>
</dbReference>
<dbReference type="Proteomes" id="UP000885738">
    <property type="component" value="Unassembled WGS sequence"/>
</dbReference>
<feature type="domain" description="Helix-turn-helix" evidence="1">
    <location>
        <begin position="6"/>
        <end position="54"/>
    </location>
</feature>
<reference evidence="3" key="1">
    <citation type="journal article" date="2020" name="mSystems">
        <title>Genome- and Community-Level Interaction Insights into Carbon Utilization and Element Cycling Functions of Hydrothermarchaeota in Hydrothermal Sediment.</title>
        <authorList>
            <person name="Zhou Z."/>
            <person name="Liu Y."/>
            <person name="Xu W."/>
            <person name="Pan J."/>
            <person name="Luo Z.H."/>
            <person name="Li M."/>
        </authorList>
    </citation>
    <scope>NUCLEOTIDE SEQUENCE [LARGE SCALE GENOMIC DNA]</scope>
    <source>
        <strain evidence="3">HyVt-389</strain>
        <strain evidence="2">HyVt-45</strain>
    </source>
</reference>
<protein>
    <submittedName>
        <fullName evidence="3">DNA-binding protein</fullName>
    </submittedName>
</protein>
<dbReference type="InterPro" id="IPR041657">
    <property type="entry name" value="HTH_17"/>
</dbReference>
<evidence type="ECO:0000259" key="1">
    <source>
        <dbReference type="Pfam" id="PF12728"/>
    </source>
</evidence>
<comment type="caution">
    <text evidence="3">The sequence shown here is derived from an EMBL/GenBank/DDBJ whole genome shotgun (WGS) entry which is preliminary data.</text>
</comment>
<proteinExistence type="predicted"/>
<dbReference type="NCBIfam" id="TIGR01764">
    <property type="entry name" value="excise"/>
    <property type="match status" value="1"/>
</dbReference>
<organism evidence="3">
    <name type="scientific">Desulfofervidus auxilii</name>
    <dbReference type="NCBI Taxonomy" id="1621989"/>
    <lineage>
        <taxon>Bacteria</taxon>
        <taxon>Pseudomonadati</taxon>
        <taxon>Thermodesulfobacteriota</taxon>
        <taxon>Candidatus Desulfofervidia</taxon>
        <taxon>Candidatus Desulfofervidales</taxon>
        <taxon>Candidatus Desulfofervidaceae</taxon>
        <taxon>Candidatus Desulfofervidus</taxon>
    </lineage>
</organism>
<evidence type="ECO:0000313" key="3">
    <source>
        <dbReference type="EMBL" id="HEC67390.1"/>
    </source>
</evidence>
<dbReference type="InterPro" id="IPR009061">
    <property type="entry name" value="DNA-bd_dom_put_sf"/>
</dbReference>
<dbReference type="SUPFAM" id="SSF46955">
    <property type="entry name" value="Putative DNA-binding domain"/>
    <property type="match status" value="1"/>
</dbReference>
<evidence type="ECO:0000313" key="2">
    <source>
        <dbReference type="EMBL" id="HEB73701.1"/>
    </source>
</evidence>
<dbReference type="Gene3D" id="1.10.10.10">
    <property type="entry name" value="Winged helix-like DNA-binding domain superfamily/Winged helix DNA-binding domain"/>
    <property type="match status" value="1"/>
</dbReference>
<accession>A0A7C1ZE15</accession>
<dbReference type="Proteomes" id="UP000886268">
    <property type="component" value="Unassembled WGS sequence"/>
</dbReference>
<keyword evidence="3" id="KW-0238">DNA-binding</keyword>